<keyword evidence="1" id="KW-1133">Transmembrane helix</keyword>
<proteinExistence type="predicted"/>
<keyword evidence="1" id="KW-0472">Membrane</keyword>
<organism evidence="2">
    <name type="scientific">Caldiarchaeum subterraneum</name>
    <dbReference type="NCBI Taxonomy" id="311458"/>
    <lineage>
        <taxon>Archaea</taxon>
        <taxon>Nitrososphaerota</taxon>
        <taxon>Candidatus Caldarchaeales</taxon>
        <taxon>Candidatus Caldarchaeaceae</taxon>
        <taxon>Candidatus Caldarchaeum</taxon>
    </lineage>
</organism>
<protein>
    <submittedName>
        <fullName evidence="2">Uncharacterized protein</fullName>
    </submittedName>
</protein>
<comment type="caution">
    <text evidence="2">The sequence shown here is derived from an EMBL/GenBank/DDBJ whole genome shotgun (WGS) entry which is preliminary data.</text>
</comment>
<dbReference type="EMBL" id="DRXH01000076">
    <property type="protein sequence ID" value="HHM44101.1"/>
    <property type="molecule type" value="Genomic_DNA"/>
</dbReference>
<feature type="transmembrane region" description="Helical" evidence="1">
    <location>
        <begin position="435"/>
        <end position="456"/>
    </location>
</feature>
<dbReference type="AlphaFoldDB" id="A0A7J3VSC3"/>
<keyword evidence="1" id="KW-0812">Transmembrane</keyword>
<name>A0A7J3VSC3_CALS0</name>
<reference evidence="2" key="1">
    <citation type="journal article" date="2020" name="mSystems">
        <title>Genome- and Community-Level Interaction Insights into Carbon Utilization and Element Cycling Functions of Hydrothermarchaeota in Hydrothermal Sediment.</title>
        <authorList>
            <person name="Zhou Z."/>
            <person name="Liu Y."/>
            <person name="Xu W."/>
            <person name="Pan J."/>
            <person name="Luo Z.H."/>
            <person name="Li M."/>
        </authorList>
    </citation>
    <scope>NUCLEOTIDE SEQUENCE [LARGE SCALE GENOMIC DNA]</scope>
    <source>
        <strain evidence="2">SpSt-1074</strain>
    </source>
</reference>
<evidence type="ECO:0000313" key="2">
    <source>
        <dbReference type="EMBL" id="HHM44101.1"/>
    </source>
</evidence>
<sequence length="468" mass="52410">MLPLLDGGVLTARVGESLAVRLMGRDGRLNVFSPQGDVRETFIRDGLLTVLKKFTVDDVGEWVVETDEGARLTIVVEDPQLKPPVSLNVWIENTTVVATVATSPNAFALFMDGRGEDVYTPGSTLLMNIQGLNVQVVRFDLLKKADRIRYAGKLNQLQYTVELDQVVSSQFVQVRGGSVSLQIPAKDFSGPQGLRVLGYGQYVARLVATGDNRLIAEREITVVPERFRGFGGLSRSVRVDLHQAMSRNFTLVVGNELGDVRVLQLRLPVTVFNVYDRTHSQRIDRYQLFLENSSSQKTGDTTLLAFYNSLSIQDYENNTYLEPSRISTFTLAFDGHVVEYNNFKFSPGVPTTIDLNLYSLVLRLVYPNGSVHRGTRVVEVNGMAFRDLDERLFLLPPENYVIRALEPKSFAPVHYTLTSDTVLTIMVLENAEALASLRVSALFMALLLGYASFRLFRMRKTFYRARSG</sequence>
<accession>A0A7J3VSC3</accession>
<evidence type="ECO:0000256" key="1">
    <source>
        <dbReference type="SAM" id="Phobius"/>
    </source>
</evidence>
<gene>
    <name evidence="2" type="ORF">ENM31_02225</name>
</gene>